<accession>A0AAV5AGZ9</accession>
<gene>
    <name evidence="2" type="ORF">Clacol_006411</name>
</gene>
<dbReference type="EMBL" id="BPWL01000007">
    <property type="protein sequence ID" value="GJJ12170.1"/>
    <property type="molecule type" value="Genomic_DNA"/>
</dbReference>
<sequence>MSSETLMDVMTSTSSSSYYAPTQTVSATYSSVTYGSGSTSWGNSECMAQFGTPPPTVTSPPSEEVSSTSTSSGAGATHTIIVAPSQGVLLYVPFATNASVGDTIEFKWGAGPHTVTQSSASEVCNKTANGFASGSRNAGSLYEVYESFPLVDQTINNTDPIWFYCGIPGHCEKGMFGGININNVFPGSSSNSSYMPMSSALNELAEDSDVSAAWNYTKTVVGSNSSLSNWGMGINCAGLSDENKKSAVLNVLYSQSIMAMNPDVFQNGSVVSTADISSLKLPKQFATTTNTTQPAASSPSPSANANGVKSLLAPQYFVALVAVMASLALF</sequence>
<dbReference type="AlphaFoldDB" id="A0AAV5AGZ9"/>
<reference evidence="2" key="1">
    <citation type="submission" date="2021-10" db="EMBL/GenBank/DDBJ databases">
        <title>De novo Genome Assembly of Clathrus columnatus (Basidiomycota, Fungi) Using Illumina and Nanopore Sequence Data.</title>
        <authorList>
            <person name="Ogiso-Tanaka E."/>
            <person name="Itagaki H."/>
            <person name="Hosoya T."/>
            <person name="Hosaka K."/>
        </authorList>
    </citation>
    <scope>NUCLEOTIDE SEQUENCE</scope>
    <source>
        <strain evidence="2">MO-923</strain>
    </source>
</reference>
<organism evidence="2 3">
    <name type="scientific">Clathrus columnatus</name>
    <dbReference type="NCBI Taxonomy" id="1419009"/>
    <lineage>
        <taxon>Eukaryota</taxon>
        <taxon>Fungi</taxon>
        <taxon>Dikarya</taxon>
        <taxon>Basidiomycota</taxon>
        <taxon>Agaricomycotina</taxon>
        <taxon>Agaricomycetes</taxon>
        <taxon>Phallomycetidae</taxon>
        <taxon>Phallales</taxon>
        <taxon>Clathraceae</taxon>
        <taxon>Clathrus</taxon>
    </lineage>
</organism>
<feature type="region of interest" description="Disordered" evidence="1">
    <location>
        <begin position="49"/>
        <end position="74"/>
    </location>
</feature>
<dbReference type="InterPro" id="IPR008972">
    <property type="entry name" value="Cupredoxin"/>
</dbReference>
<keyword evidence="3" id="KW-1185">Reference proteome</keyword>
<dbReference type="Gene3D" id="2.60.40.420">
    <property type="entry name" value="Cupredoxins - blue copper proteins"/>
    <property type="match status" value="1"/>
</dbReference>
<proteinExistence type="predicted"/>
<name>A0AAV5AGZ9_9AGAM</name>
<protein>
    <submittedName>
        <fullName evidence="2">Uncharacterized protein</fullName>
    </submittedName>
</protein>
<dbReference type="PANTHER" id="PTHR34883">
    <property type="entry name" value="SERINE-RICH PROTEIN, PUTATIVE-RELATED-RELATED"/>
    <property type="match status" value="1"/>
</dbReference>
<comment type="caution">
    <text evidence="2">The sequence shown here is derived from an EMBL/GenBank/DDBJ whole genome shotgun (WGS) entry which is preliminary data.</text>
</comment>
<dbReference type="SUPFAM" id="SSF49503">
    <property type="entry name" value="Cupredoxins"/>
    <property type="match status" value="1"/>
</dbReference>
<dbReference type="PANTHER" id="PTHR34883:SF20">
    <property type="entry name" value="PHYTOCYANIN DOMAIN-CONTAINING PROTEIN"/>
    <property type="match status" value="1"/>
</dbReference>
<dbReference type="Proteomes" id="UP001050691">
    <property type="component" value="Unassembled WGS sequence"/>
</dbReference>
<dbReference type="InterPro" id="IPR052953">
    <property type="entry name" value="Ser-rich/MCO-related"/>
</dbReference>
<evidence type="ECO:0000313" key="3">
    <source>
        <dbReference type="Proteomes" id="UP001050691"/>
    </source>
</evidence>
<evidence type="ECO:0000313" key="2">
    <source>
        <dbReference type="EMBL" id="GJJ12170.1"/>
    </source>
</evidence>
<evidence type="ECO:0000256" key="1">
    <source>
        <dbReference type="SAM" id="MobiDB-lite"/>
    </source>
</evidence>
<feature type="compositionally biased region" description="Low complexity" evidence="1">
    <location>
        <begin position="59"/>
        <end position="72"/>
    </location>
</feature>